<feature type="signal peptide" evidence="2">
    <location>
        <begin position="1"/>
        <end position="20"/>
    </location>
</feature>
<evidence type="ECO:0000313" key="4">
    <source>
        <dbReference type="Proteomes" id="UP001516023"/>
    </source>
</evidence>
<evidence type="ECO:0000256" key="1">
    <source>
        <dbReference type="SAM" id="MobiDB-lite"/>
    </source>
</evidence>
<keyword evidence="2" id="KW-0732">Signal</keyword>
<evidence type="ECO:0008006" key="5">
    <source>
        <dbReference type="Google" id="ProtNLM"/>
    </source>
</evidence>
<feature type="region of interest" description="Disordered" evidence="1">
    <location>
        <begin position="244"/>
        <end position="264"/>
    </location>
</feature>
<keyword evidence="4" id="KW-1185">Reference proteome</keyword>
<dbReference type="EMBL" id="JABMIG020000278">
    <property type="protein sequence ID" value="KAL3782706.1"/>
    <property type="molecule type" value="Genomic_DNA"/>
</dbReference>
<dbReference type="Proteomes" id="UP001516023">
    <property type="component" value="Unassembled WGS sequence"/>
</dbReference>
<dbReference type="PANTHER" id="PTHR48184">
    <property type="entry name" value="RICIN B-TYPE LECTIN DOMAIN-CONTAINING PROTEIN"/>
    <property type="match status" value="1"/>
</dbReference>
<comment type="caution">
    <text evidence="3">The sequence shown here is derived from an EMBL/GenBank/DDBJ whole genome shotgun (WGS) entry which is preliminary data.</text>
</comment>
<proteinExistence type="predicted"/>
<protein>
    <recommendedName>
        <fullName evidence="5">Chitin-binding type-2 domain-containing protein</fullName>
    </recommendedName>
</protein>
<feature type="compositionally biased region" description="Low complexity" evidence="1">
    <location>
        <begin position="249"/>
        <end position="264"/>
    </location>
</feature>
<gene>
    <name evidence="3" type="ORF">HJC23_012225</name>
</gene>
<name>A0ABD3P5M6_9STRA</name>
<dbReference type="PANTHER" id="PTHR48184:SF3">
    <property type="entry name" value="SCP DOMAIN-CONTAINING PROTEIN"/>
    <property type="match status" value="1"/>
</dbReference>
<evidence type="ECO:0000256" key="2">
    <source>
        <dbReference type="SAM" id="SignalP"/>
    </source>
</evidence>
<feature type="region of interest" description="Disordered" evidence="1">
    <location>
        <begin position="455"/>
        <end position="555"/>
    </location>
</feature>
<feature type="compositionally biased region" description="Low complexity" evidence="1">
    <location>
        <begin position="503"/>
        <end position="512"/>
    </location>
</feature>
<feature type="compositionally biased region" description="Pro residues" evidence="1">
    <location>
        <begin position="528"/>
        <end position="543"/>
    </location>
</feature>
<evidence type="ECO:0000313" key="3">
    <source>
        <dbReference type="EMBL" id="KAL3782706.1"/>
    </source>
</evidence>
<feature type="compositionally biased region" description="Low complexity" evidence="1">
    <location>
        <begin position="544"/>
        <end position="555"/>
    </location>
</feature>
<dbReference type="Gene3D" id="2.60.40.2810">
    <property type="match status" value="2"/>
</dbReference>
<dbReference type="AlphaFoldDB" id="A0ABD3P5M6"/>
<organism evidence="3 4">
    <name type="scientific">Cyclotella cryptica</name>
    <dbReference type="NCBI Taxonomy" id="29204"/>
    <lineage>
        <taxon>Eukaryota</taxon>
        <taxon>Sar</taxon>
        <taxon>Stramenopiles</taxon>
        <taxon>Ochrophyta</taxon>
        <taxon>Bacillariophyta</taxon>
        <taxon>Coscinodiscophyceae</taxon>
        <taxon>Thalassiosirophycidae</taxon>
        <taxon>Stephanodiscales</taxon>
        <taxon>Stephanodiscaceae</taxon>
        <taxon>Cyclotella</taxon>
    </lineage>
</organism>
<accession>A0ABD3P5M6</accession>
<feature type="chain" id="PRO_5044740933" description="Chitin-binding type-2 domain-containing protein" evidence="2">
    <location>
        <begin position="21"/>
        <end position="717"/>
    </location>
</feature>
<dbReference type="Pfam" id="PF17963">
    <property type="entry name" value="Big_9"/>
    <property type="match status" value="2"/>
</dbReference>
<dbReference type="PRINTS" id="PR01217">
    <property type="entry name" value="PRICHEXTENSN"/>
</dbReference>
<reference evidence="3 4" key="1">
    <citation type="journal article" date="2020" name="G3 (Bethesda)">
        <title>Improved Reference Genome for Cyclotella cryptica CCMP332, a Model for Cell Wall Morphogenesis, Salinity Adaptation, and Lipid Production in Diatoms (Bacillariophyta).</title>
        <authorList>
            <person name="Roberts W.R."/>
            <person name="Downey K.M."/>
            <person name="Ruck E.C."/>
            <person name="Traller J.C."/>
            <person name="Alverson A.J."/>
        </authorList>
    </citation>
    <scope>NUCLEOTIDE SEQUENCE [LARGE SCALE GENOMIC DNA]</scope>
    <source>
        <strain evidence="3 4">CCMP332</strain>
    </source>
</reference>
<sequence>MHHHIRHAFVGAALLAVSSALECPEVTDFCTDPESTFGLPLLDLSPGGTHRPTIDGAIDANGYGSFLELPMFNDGKNGETGSPLDKEGRIATAYLAYDHVHEILCVAALLDPAFLTDPETSSIEVVEKDEESWVQFGVGMKLIESTANEFEYIAKQVDSTFTIGYEGCWNIDYNDPEMGRILNNYVQVHFNRKEEDHEGEESVDRRMLNEDVQTGGEGESTSTGIVASDGRLICLTPTCVSFDSPPTPSLTATPSSRPTVSSSPTCDYTTIDAIKNEVTTPVNTPIDIKVLDNDVTAADRSPLDIEDIPFSGNHGECAVGVDGVTITYTPNTDYYGTDTCIYTTCDAKHRCDSAAIIIYVTPVIANDDVATTEINTPVSVYPLDNDTSFAGTVLSVVSITESATNGECLVMNSQIVVYIPKPNFHGVDSCTYTACVSSALCDSAVITVTVEGEPCDDKPTRNIEITMRPSLRPTTRQPTLKPIVPTSVPTNEPTNKPTPKPTQTPTKKPSTNAPTYRPTNGPTKKPTPKPTPTPTKKPTPKPTQQPTTPEPTAAPTTCGSRMFHYVNGCCTNVNYAGSGHSYSTMRDCCNDKFRDGCCTFEDVCHHGVIDRFAPTPPSSKPTMKPTSNFSGVCYDEWEPKYYAPGDKVTGSNGKNYQCDADYYLYCAQYAFQPGSGMASELAWNQLPSTCTQTRRLKSNGCTVYSLEMLFPASYDTK</sequence>